<reference evidence="2" key="1">
    <citation type="submission" date="2015-11" db="EMBL/GenBank/DDBJ databases">
        <title>De novo transcriptome assembly of four potential Pierce s Disease insect vectors from Arizona vineyards.</title>
        <authorList>
            <person name="Tassone E.E."/>
        </authorList>
    </citation>
    <scope>NUCLEOTIDE SEQUENCE</scope>
</reference>
<feature type="region of interest" description="Disordered" evidence="1">
    <location>
        <begin position="1"/>
        <end position="23"/>
    </location>
</feature>
<organism evidence="2">
    <name type="scientific">Cuerna arida</name>
    <dbReference type="NCBI Taxonomy" id="1464854"/>
    <lineage>
        <taxon>Eukaryota</taxon>
        <taxon>Metazoa</taxon>
        <taxon>Ecdysozoa</taxon>
        <taxon>Arthropoda</taxon>
        <taxon>Hexapoda</taxon>
        <taxon>Insecta</taxon>
        <taxon>Pterygota</taxon>
        <taxon>Neoptera</taxon>
        <taxon>Paraneoptera</taxon>
        <taxon>Hemiptera</taxon>
        <taxon>Auchenorrhyncha</taxon>
        <taxon>Membracoidea</taxon>
        <taxon>Cicadellidae</taxon>
        <taxon>Cicadellinae</taxon>
        <taxon>Proconiini</taxon>
        <taxon>Cuerna</taxon>
    </lineage>
</organism>
<proteinExistence type="predicted"/>
<evidence type="ECO:0000313" key="2">
    <source>
        <dbReference type="EMBL" id="JAS41435.1"/>
    </source>
</evidence>
<feature type="non-terminal residue" evidence="2">
    <location>
        <position position="103"/>
    </location>
</feature>
<protein>
    <submittedName>
        <fullName evidence="2">Uncharacterized protein</fullName>
    </submittedName>
</protein>
<dbReference type="EMBL" id="GECZ01028334">
    <property type="protein sequence ID" value="JAS41435.1"/>
    <property type="molecule type" value="Transcribed_RNA"/>
</dbReference>
<name>A0A1B6ETW8_9HEMI</name>
<evidence type="ECO:0000256" key="1">
    <source>
        <dbReference type="SAM" id="MobiDB-lite"/>
    </source>
</evidence>
<dbReference type="AlphaFoldDB" id="A0A1B6ETW8"/>
<gene>
    <name evidence="2" type="ORF">g.46883</name>
</gene>
<feature type="non-terminal residue" evidence="2">
    <location>
        <position position="1"/>
    </location>
</feature>
<accession>A0A1B6ETW8</accession>
<feature type="compositionally biased region" description="Polar residues" evidence="1">
    <location>
        <begin position="10"/>
        <end position="21"/>
    </location>
</feature>
<sequence length="103" mass="11869">QEEQERAKRQNQSSATTSMVQNGEAYDLLTLTREEAVNKVWISEKTNEIMPMWCPPTPPQGENDIYIDVNLALLYDTSTIMTETQLPAIHMKRDGQKRKRNDS</sequence>